<evidence type="ECO:0000259" key="7">
    <source>
        <dbReference type="Pfam" id="PF00710"/>
    </source>
</evidence>
<dbReference type="PIRSF" id="PIRSF001220">
    <property type="entry name" value="L-ASNase_gatD"/>
    <property type="match status" value="1"/>
</dbReference>
<dbReference type="GO" id="GO:0004067">
    <property type="term" value="F:asparaginase activity"/>
    <property type="evidence" value="ECO:0007669"/>
    <property type="project" value="UniProtKB-UniRule"/>
</dbReference>
<sequence length="352" mass="37244">MSTRPRVCVLHVGGTIGMVRTETGYAPQPGFLAEYMAAMPELRRPELPAFDVVSLEPLLDSADMAPEDWVRIAEAIAARYDDYTGFVVVHGTDTMAYTASALSFLLPGLAKPVILTGSQLSLTHVRSDGREHIITSLLLAGTCEIPEVCIYFASRLLRGNRAQKVHNLDFVAFDSGNLPPLAHVGVGIEVARHLVRKPGSTGPTGLTMIPLVRRPEVAAVRLFPGIGAAMMSKLLEPPLEALVLETYGVGNAPSRDQALLSAIARSAAPPREVVIVNCSQCHGGSVRQTTYSTGAALARAGVLSGFDMTPEAALTKLYCLLASGLPPAAVRARMQQDLAGELTPDPASAAVS</sequence>
<keyword evidence="10" id="KW-1185">Reference proteome</keyword>
<dbReference type="RefSeq" id="WP_211302433.1">
    <property type="nucleotide sequence ID" value="NZ_FOMX01000007.1"/>
</dbReference>
<feature type="active site" description="O-isoaspartyl threonine intermediate" evidence="4">
    <location>
        <position position="15"/>
    </location>
</feature>
<dbReference type="PRINTS" id="PR00139">
    <property type="entry name" value="ASNGLNASE"/>
</dbReference>
<dbReference type="EMBL" id="FOMX01000007">
    <property type="protein sequence ID" value="SFE01601.1"/>
    <property type="molecule type" value="Genomic_DNA"/>
</dbReference>
<dbReference type="SMART" id="SM00870">
    <property type="entry name" value="Asparaginase"/>
    <property type="match status" value="1"/>
</dbReference>
<dbReference type="Pfam" id="PF17763">
    <property type="entry name" value="Asparaginase_C"/>
    <property type="match status" value="1"/>
</dbReference>
<organism evidence="9 10">
    <name type="scientific">Nannocystis exedens</name>
    <dbReference type="NCBI Taxonomy" id="54"/>
    <lineage>
        <taxon>Bacteria</taxon>
        <taxon>Pseudomonadati</taxon>
        <taxon>Myxococcota</taxon>
        <taxon>Polyangia</taxon>
        <taxon>Nannocystales</taxon>
        <taxon>Nannocystaceae</taxon>
        <taxon>Nannocystis</taxon>
    </lineage>
</organism>
<dbReference type="NCBIfam" id="NF006998">
    <property type="entry name" value="PRK09461.1"/>
    <property type="match status" value="1"/>
</dbReference>
<dbReference type="PANTHER" id="PTHR11707">
    <property type="entry name" value="L-ASPARAGINASE"/>
    <property type="match status" value="1"/>
</dbReference>
<dbReference type="InterPro" id="IPR037152">
    <property type="entry name" value="L-asparaginase_N_sf"/>
</dbReference>
<dbReference type="InterPro" id="IPR041725">
    <property type="entry name" value="L-asparaginase_I"/>
</dbReference>
<evidence type="ECO:0000256" key="2">
    <source>
        <dbReference type="ARBA" id="ARBA00012920"/>
    </source>
</evidence>
<dbReference type="AlphaFoldDB" id="A0A1I1X2Y5"/>
<dbReference type="SUPFAM" id="SSF53774">
    <property type="entry name" value="Glutaminase/Asparaginase"/>
    <property type="match status" value="1"/>
</dbReference>
<keyword evidence="3" id="KW-0378">Hydrolase</keyword>
<feature type="binding site" evidence="5">
    <location>
        <position position="61"/>
    </location>
    <ligand>
        <name>substrate</name>
    </ligand>
</feature>
<evidence type="ECO:0000256" key="6">
    <source>
        <dbReference type="PROSITE-ProRule" id="PRU10100"/>
    </source>
</evidence>
<dbReference type="FunFam" id="3.40.50.1170:FF:000001">
    <property type="entry name" value="L-asparaginase 2"/>
    <property type="match status" value="1"/>
</dbReference>
<accession>A0A1I1X2Y5</accession>
<evidence type="ECO:0000256" key="4">
    <source>
        <dbReference type="PIRSR" id="PIRSR001220-1"/>
    </source>
</evidence>
<evidence type="ECO:0000313" key="10">
    <source>
        <dbReference type="Proteomes" id="UP000199400"/>
    </source>
</evidence>
<feature type="active site" evidence="6">
    <location>
        <position position="92"/>
    </location>
</feature>
<dbReference type="SFLD" id="SFLDS00057">
    <property type="entry name" value="Glutaminase/Asparaginase"/>
    <property type="match status" value="1"/>
</dbReference>
<feature type="binding site" evidence="5">
    <location>
        <begin position="92"/>
        <end position="93"/>
    </location>
    <ligand>
        <name>substrate</name>
    </ligand>
</feature>
<dbReference type="Gene3D" id="3.40.50.40">
    <property type="match status" value="1"/>
</dbReference>
<dbReference type="InterPro" id="IPR040919">
    <property type="entry name" value="Asparaginase_C"/>
</dbReference>
<dbReference type="Pfam" id="PF00710">
    <property type="entry name" value="Asparaginase"/>
    <property type="match status" value="1"/>
</dbReference>
<dbReference type="Proteomes" id="UP000199400">
    <property type="component" value="Unassembled WGS sequence"/>
</dbReference>
<dbReference type="InterPro" id="IPR006034">
    <property type="entry name" value="Asparaginase/glutaminase-like"/>
</dbReference>
<feature type="domain" description="L-asparaginase N-terminal" evidence="7">
    <location>
        <begin position="6"/>
        <end position="193"/>
    </location>
</feature>
<evidence type="ECO:0000313" key="9">
    <source>
        <dbReference type="EMBL" id="SFE01601.1"/>
    </source>
</evidence>
<proteinExistence type="inferred from homology"/>
<dbReference type="InterPro" id="IPR006033">
    <property type="entry name" value="AsnA_fam"/>
</dbReference>
<dbReference type="InterPro" id="IPR036152">
    <property type="entry name" value="Asp/glu_Ase-like_sf"/>
</dbReference>
<feature type="domain" description="Asparaginase/glutaminase C-terminal" evidence="8">
    <location>
        <begin position="217"/>
        <end position="333"/>
    </location>
</feature>
<evidence type="ECO:0000256" key="1">
    <source>
        <dbReference type="ARBA" id="ARBA00010518"/>
    </source>
</evidence>
<comment type="similarity">
    <text evidence="1">Belongs to the asparaginase 1 family.</text>
</comment>
<evidence type="ECO:0000256" key="5">
    <source>
        <dbReference type="PIRSR" id="PIRSR001220-2"/>
    </source>
</evidence>
<dbReference type="PIRSF" id="PIRSF500176">
    <property type="entry name" value="L_ASNase"/>
    <property type="match status" value="1"/>
</dbReference>
<dbReference type="InterPro" id="IPR027475">
    <property type="entry name" value="Asparaginase/glutaminase_AS2"/>
</dbReference>
<dbReference type="InterPro" id="IPR027474">
    <property type="entry name" value="L-asparaginase_N"/>
</dbReference>
<dbReference type="Gene3D" id="3.40.50.1170">
    <property type="entry name" value="L-asparaginase, N-terminal domain"/>
    <property type="match status" value="1"/>
</dbReference>
<dbReference type="FunFam" id="3.40.50.40:FF:000001">
    <property type="entry name" value="L-asparaginase 1"/>
    <property type="match status" value="1"/>
</dbReference>
<dbReference type="PROSITE" id="PS51732">
    <property type="entry name" value="ASN_GLN_ASE_3"/>
    <property type="match status" value="1"/>
</dbReference>
<gene>
    <name evidence="9" type="ORF">SAMN02745121_02692</name>
</gene>
<protein>
    <recommendedName>
        <fullName evidence="2">asparaginase</fullName>
        <ecNumber evidence="2">3.5.1.1</ecNumber>
    </recommendedName>
</protein>
<evidence type="ECO:0000256" key="3">
    <source>
        <dbReference type="ARBA" id="ARBA00022801"/>
    </source>
</evidence>
<dbReference type="EC" id="3.5.1.1" evidence="2"/>
<dbReference type="STRING" id="54.SAMN02745121_02692"/>
<dbReference type="NCBIfam" id="TIGR00519">
    <property type="entry name" value="asnASE_I"/>
    <property type="match status" value="1"/>
</dbReference>
<dbReference type="InterPro" id="IPR027473">
    <property type="entry name" value="L-asparaginase_C"/>
</dbReference>
<reference evidence="10" key="1">
    <citation type="submission" date="2016-10" db="EMBL/GenBank/DDBJ databases">
        <authorList>
            <person name="Varghese N."/>
            <person name="Submissions S."/>
        </authorList>
    </citation>
    <scope>NUCLEOTIDE SEQUENCE [LARGE SCALE GENOMIC DNA]</scope>
    <source>
        <strain evidence="10">ATCC 25963</strain>
    </source>
</reference>
<dbReference type="CDD" id="cd08963">
    <property type="entry name" value="L-asparaginase_I"/>
    <property type="match status" value="1"/>
</dbReference>
<dbReference type="PANTHER" id="PTHR11707:SF28">
    <property type="entry name" value="60 KDA LYSOPHOSPHOLIPASE"/>
    <property type="match status" value="1"/>
</dbReference>
<name>A0A1I1X2Y5_9BACT</name>
<dbReference type="GO" id="GO:0009066">
    <property type="term" value="P:aspartate family amino acid metabolic process"/>
    <property type="evidence" value="ECO:0007669"/>
    <property type="project" value="UniProtKB-ARBA"/>
</dbReference>
<dbReference type="PROSITE" id="PS00917">
    <property type="entry name" value="ASN_GLN_ASE_2"/>
    <property type="match status" value="1"/>
</dbReference>
<evidence type="ECO:0000259" key="8">
    <source>
        <dbReference type="Pfam" id="PF17763"/>
    </source>
</evidence>